<dbReference type="PROSITE" id="PS00107">
    <property type="entry name" value="PROTEIN_KINASE_ATP"/>
    <property type="match status" value="1"/>
</dbReference>
<evidence type="ECO:0000256" key="1">
    <source>
        <dbReference type="ARBA" id="ARBA00005575"/>
    </source>
</evidence>
<dbReference type="SUPFAM" id="SSF56112">
    <property type="entry name" value="Protein kinase-like (PK-like)"/>
    <property type="match status" value="1"/>
</dbReference>
<proteinExistence type="inferred from homology"/>
<evidence type="ECO:0000259" key="6">
    <source>
        <dbReference type="PROSITE" id="PS50006"/>
    </source>
</evidence>
<feature type="binding site" evidence="4">
    <location>
        <position position="134"/>
    </location>
    <ligand>
        <name>ATP</name>
        <dbReference type="ChEBI" id="CHEBI:30616"/>
    </ligand>
</feature>
<keyword evidence="8" id="KW-0808">Transferase</keyword>
<dbReference type="InterPro" id="IPR008271">
    <property type="entry name" value="Ser/Thr_kinase_AS"/>
</dbReference>
<reference evidence="8" key="1">
    <citation type="journal article" date="2018" name="Mol. Biol. Evol.">
        <title>Broad Genomic Sampling Reveals a Smut Pathogenic Ancestry of the Fungal Clade Ustilaginomycotina.</title>
        <authorList>
            <person name="Kijpornyongpan T."/>
            <person name="Mondo S.J."/>
            <person name="Barry K."/>
            <person name="Sandor L."/>
            <person name="Lee J."/>
            <person name="Lipzen A."/>
            <person name="Pangilinan J."/>
            <person name="LaButti K."/>
            <person name="Hainaut M."/>
            <person name="Henrissat B."/>
            <person name="Grigoriev I.V."/>
            <person name="Spatafora J.W."/>
            <person name="Aime M.C."/>
        </authorList>
    </citation>
    <scope>NUCLEOTIDE SEQUENCE [LARGE SCALE GENOMIC DNA]</scope>
    <source>
        <strain evidence="8">MCA 4198</strain>
    </source>
</reference>
<dbReference type="PROSITE" id="PS00108">
    <property type="entry name" value="PROTEIN_KINASE_ST"/>
    <property type="match status" value="1"/>
</dbReference>
<dbReference type="PANTHER" id="PTHR24347">
    <property type="entry name" value="SERINE/THREONINE-PROTEIN KINASE"/>
    <property type="match status" value="1"/>
</dbReference>
<keyword evidence="9" id="KW-1185">Reference proteome</keyword>
<dbReference type="InterPro" id="IPR011009">
    <property type="entry name" value="Kinase-like_dom_sf"/>
</dbReference>
<dbReference type="InParanoid" id="A0A316YKD7"/>
<organism evidence="8 9">
    <name type="scientific">Acaromyces ingoldii</name>
    <dbReference type="NCBI Taxonomy" id="215250"/>
    <lineage>
        <taxon>Eukaryota</taxon>
        <taxon>Fungi</taxon>
        <taxon>Dikarya</taxon>
        <taxon>Basidiomycota</taxon>
        <taxon>Ustilaginomycotina</taxon>
        <taxon>Exobasidiomycetes</taxon>
        <taxon>Exobasidiales</taxon>
        <taxon>Cryptobasidiaceae</taxon>
        <taxon>Acaromyces</taxon>
    </lineage>
</organism>
<feature type="domain" description="FHA" evidence="6">
    <location>
        <begin position="2"/>
        <end position="58"/>
    </location>
</feature>
<evidence type="ECO:0000313" key="9">
    <source>
        <dbReference type="Proteomes" id="UP000245768"/>
    </source>
</evidence>
<keyword evidence="5" id="KW-0723">Serine/threonine-protein kinase</keyword>
<dbReference type="PROSITE" id="PS50006">
    <property type="entry name" value="FHA_DOMAIN"/>
    <property type="match status" value="1"/>
</dbReference>
<dbReference type="SMART" id="SM00220">
    <property type="entry name" value="S_TKc"/>
    <property type="match status" value="1"/>
</dbReference>
<accession>A0A316YKD7</accession>
<dbReference type="GO" id="GO:0004674">
    <property type="term" value="F:protein serine/threonine kinase activity"/>
    <property type="evidence" value="ECO:0007669"/>
    <property type="project" value="UniProtKB-KW"/>
</dbReference>
<evidence type="ECO:0000259" key="7">
    <source>
        <dbReference type="PROSITE" id="PS50011"/>
    </source>
</evidence>
<dbReference type="InterPro" id="IPR008984">
    <property type="entry name" value="SMAD_FHA_dom_sf"/>
</dbReference>
<dbReference type="GO" id="GO:0005524">
    <property type="term" value="F:ATP binding"/>
    <property type="evidence" value="ECO:0007669"/>
    <property type="project" value="UniProtKB-UniRule"/>
</dbReference>
<gene>
    <name evidence="8" type="ORF">FA10DRAFT_287537</name>
</gene>
<dbReference type="InterPro" id="IPR000253">
    <property type="entry name" value="FHA_dom"/>
</dbReference>
<dbReference type="Pfam" id="PF00069">
    <property type="entry name" value="Pkinase"/>
    <property type="match status" value="1"/>
</dbReference>
<evidence type="ECO:0000256" key="3">
    <source>
        <dbReference type="ARBA" id="ARBA00022840"/>
    </source>
</evidence>
<protein>
    <submittedName>
        <fullName evidence="8">Kinase-like protein</fullName>
    </submittedName>
</protein>
<name>A0A316YKD7_9BASI</name>
<dbReference type="RefSeq" id="XP_025376877.1">
    <property type="nucleotide sequence ID" value="XM_025524146.1"/>
</dbReference>
<evidence type="ECO:0000256" key="4">
    <source>
        <dbReference type="PROSITE-ProRule" id="PRU10141"/>
    </source>
</evidence>
<dbReference type="STRING" id="215250.A0A316YKD7"/>
<dbReference type="SUPFAM" id="SSF49879">
    <property type="entry name" value="SMAD/FHA domain"/>
    <property type="match status" value="1"/>
</dbReference>
<dbReference type="InterPro" id="IPR000719">
    <property type="entry name" value="Prot_kinase_dom"/>
</dbReference>
<keyword evidence="3 4" id="KW-0067">ATP-binding</keyword>
<dbReference type="InterPro" id="IPR017441">
    <property type="entry name" value="Protein_kinase_ATP_BS"/>
</dbReference>
<dbReference type="Gene3D" id="2.60.200.20">
    <property type="match status" value="1"/>
</dbReference>
<dbReference type="PROSITE" id="PS50011">
    <property type="entry name" value="PROTEIN_KINASE_DOM"/>
    <property type="match status" value="1"/>
</dbReference>
<feature type="domain" description="Protein kinase" evidence="7">
    <location>
        <begin position="105"/>
        <end position="417"/>
    </location>
</feature>
<dbReference type="OrthoDB" id="40902at2759"/>
<keyword evidence="8" id="KW-0418">Kinase</keyword>
<sequence length="447" mass="50316">MATIVTTSSLGRCDYRIKLPHVSKEHIKFFVHTSDDQRTLVSCEDTSRHGILWNGVHLKRGEAVVLNDGDQIRLLGRNTPALEYRSGEHPFTDKKKGEAVLGRYIVHSRILGTGGFAAVFLAHDTETHRQLACKVQDLAMLKRSSISTRQLRQEIALLKKISHPNINKIHDKIQSKERLYIFCTLATGGDLFELLQIRAVFPHLETKFVLMQIVEALQHIHSLEIAHRDIKPENILVISSPDSYPHVQLADFGMAFASANQETERVDQAGERQHIPRGRSASVGGTVHYLSPDALLAKTKHTCYDPFAILLTFNVLDSNEDIEAFLLEEALARKLISAEQYQMQRAWWLQSATASSISNASDAAQSREKRQILARIFDVSFLAEIDDAGARQAMARLNEVNSERRIKAGDIADLTWFAKDKETLDAVYRARVLKHDVAAADLDEELR</sequence>
<dbReference type="AlphaFoldDB" id="A0A316YKD7"/>
<evidence type="ECO:0000256" key="2">
    <source>
        <dbReference type="ARBA" id="ARBA00022741"/>
    </source>
</evidence>
<dbReference type="Gene3D" id="1.10.510.10">
    <property type="entry name" value="Transferase(Phosphotransferase) domain 1"/>
    <property type="match status" value="1"/>
</dbReference>
<dbReference type="GeneID" id="37046062"/>
<dbReference type="EMBL" id="KZ819637">
    <property type="protein sequence ID" value="PWN89679.1"/>
    <property type="molecule type" value="Genomic_DNA"/>
</dbReference>
<keyword evidence="2 4" id="KW-0547">Nucleotide-binding</keyword>
<comment type="similarity">
    <text evidence="1">Belongs to the protein kinase superfamily. CAMK Ser/Thr protein kinase family. CHEK2 subfamily.</text>
</comment>
<dbReference type="Pfam" id="PF00498">
    <property type="entry name" value="FHA"/>
    <property type="match status" value="1"/>
</dbReference>
<dbReference type="Proteomes" id="UP000245768">
    <property type="component" value="Unassembled WGS sequence"/>
</dbReference>
<evidence type="ECO:0000313" key="8">
    <source>
        <dbReference type="EMBL" id="PWN89679.1"/>
    </source>
</evidence>
<evidence type="ECO:0000256" key="5">
    <source>
        <dbReference type="RuleBase" id="RU000304"/>
    </source>
</evidence>